<dbReference type="KEGG" id="gps:C427_0859"/>
<dbReference type="Gene3D" id="1.20.1440.120">
    <property type="entry name" value="Recombination protein O, C-terminal domain"/>
    <property type="match status" value="1"/>
</dbReference>
<dbReference type="Pfam" id="PF02565">
    <property type="entry name" value="RecO_C"/>
    <property type="match status" value="1"/>
</dbReference>
<dbReference type="HAMAP" id="MF_00201">
    <property type="entry name" value="RecO"/>
    <property type="match status" value="1"/>
</dbReference>
<evidence type="ECO:0000256" key="6">
    <source>
        <dbReference type="ARBA" id="ARBA00023204"/>
    </source>
</evidence>
<comment type="function">
    <text evidence="1 8">Involved in DNA repair and RecF pathway recombination.</text>
</comment>
<dbReference type="OrthoDB" id="9804792at2"/>
<dbReference type="PATRIC" id="fig|1129794.4.peg.847"/>
<feature type="domain" description="DNA replication/recombination mediator RecO N-terminal" evidence="9">
    <location>
        <begin position="5"/>
        <end position="77"/>
    </location>
</feature>
<evidence type="ECO:0000256" key="7">
    <source>
        <dbReference type="ARBA" id="ARBA00033409"/>
    </source>
</evidence>
<dbReference type="GO" id="GO:0043590">
    <property type="term" value="C:bacterial nucleoid"/>
    <property type="evidence" value="ECO:0007669"/>
    <property type="project" value="TreeGrafter"/>
</dbReference>
<protein>
    <recommendedName>
        <fullName evidence="3 8">DNA repair protein RecO</fullName>
    </recommendedName>
    <alternativeName>
        <fullName evidence="7 8">Recombination protein O</fullName>
    </alternativeName>
</protein>
<dbReference type="Proteomes" id="UP000011864">
    <property type="component" value="Chromosome"/>
</dbReference>
<evidence type="ECO:0000256" key="8">
    <source>
        <dbReference type="HAMAP-Rule" id="MF_00201"/>
    </source>
</evidence>
<name>K7AUX2_9ALTE</name>
<evidence type="ECO:0000256" key="2">
    <source>
        <dbReference type="ARBA" id="ARBA00007452"/>
    </source>
</evidence>
<dbReference type="Gene3D" id="2.40.50.140">
    <property type="entry name" value="Nucleic acid-binding proteins"/>
    <property type="match status" value="1"/>
</dbReference>
<dbReference type="SUPFAM" id="SSF50249">
    <property type="entry name" value="Nucleic acid-binding proteins"/>
    <property type="match status" value="1"/>
</dbReference>
<proteinExistence type="inferred from homology"/>
<dbReference type="NCBIfam" id="TIGR00613">
    <property type="entry name" value="reco"/>
    <property type="match status" value="1"/>
</dbReference>
<keyword evidence="4 8" id="KW-0227">DNA damage</keyword>
<reference evidence="10 11" key="1">
    <citation type="journal article" date="2013" name="Genome Announc.">
        <title>Complete Genome Sequence of Glaciecola psychrophila Strain 170T.</title>
        <authorList>
            <person name="Yin J."/>
            <person name="Chen J."/>
            <person name="Liu G."/>
            <person name="Yu Y."/>
            <person name="Song L."/>
            <person name="Wang X."/>
            <person name="Qu X."/>
        </authorList>
    </citation>
    <scope>NUCLEOTIDE SEQUENCE [LARGE SCALE GENOMIC DNA]</scope>
    <source>
        <strain evidence="10 11">170</strain>
    </source>
</reference>
<gene>
    <name evidence="8" type="primary">recO</name>
    <name evidence="10" type="ORF">C427_0859</name>
</gene>
<dbReference type="InterPro" id="IPR042242">
    <property type="entry name" value="RecO_C"/>
</dbReference>
<evidence type="ECO:0000313" key="10">
    <source>
        <dbReference type="EMBL" id="AGH42968.1"/>
    </source>
</evidence>
<evidence type="ECO:0000256" key="5">
    <source>
        <dbReference type="ARBA" id="ARBA00023172"/>
    </source>
</evidence>
<dbReference type="PANTHER" id="PTHR33991">
    <property type="entry name" value="DNA REPAIR PROTEIN RECO"/>
    <property type="match status" value="1"/>
</dbReference>
<dbReference type="SUPFAM" id="SSF57863">
    <property type="entry name" value="ArfGap/RecO-like zinc finger"/>
    <property type="match status" value="1"/>
</dbReference>
<dbReference type="GO" id="GO:0006302">
    <property type="term" value="P:double-strand break repair"/>
    <property type="evidence" value="ECO:0007669"/>
    <property type="project" value="TreeGrafter"/>
</dbReference>
<dbReference type="EMBL" id="CP003837">
    <property type="protein sequence ID" value="AGH42968.1"/>
    <property type="molecule type" value="Genomic_DNA"/>
</dbReference>
<dbReference type="PANTHER" id="PTHR33991:SF1">
    <property type="entry name" value="DNA REPAIR PROTEIN RECO"/>
    <property type="match status" value="1"/>
</dbReference>
<evidence type="ECO:0000313" key="11">
    <source>
        <dbReference type="Proteomes" id="UP000011864"/>
    </source>
</evidence>
<dbReference type="AlphaFoldDB" id="K7AUX2"/>
<dbReference type="RefSeq" id="WP_007640677.1">
    <property type="nucleotide sequence ID" value="NC_020514.1"/>
</dbReference>
<dbReference type="eggNOG" id="COG1381">
    <property type="taxonomic scope" value="Bacteria"/>
</dbReference>
<dbReference type="Pfam" id="PF11967">
    <property type="entry name" value="RecO_N"/>
    <property type="match status" value="1"/>
</dbReference>
<evidence type="ECO:0000259" key="9">
    <source>
        <dbReference type="Pfam" id="PF11967"/>
    </source>
</evidence>
<keyword evidence="5 8" id="KW-0233">DNA recombination</keyword>
<dbReference type="HOGENOM" id="CLU_066645_1_0_6"/>
<evidence type="ECO:0000256" key="3">
    <source>
        <dbReference type="ARBA" id="ARBA00021310"/>
    </source>
</evidence>
<accession>K7AUX2</accession>
<evidence type="ECO:0000256" key="4">
    <source>
        <dbReference type="ARBA" id="ARBA00022763"/>
    </source>
</evidence>
<evidence type="ECO:0000256" key="1">
    <source>
        <dbReference type="ARBA" id="ARBA00003065"/>
    </source>
</evidence>
<dbReference type="InterPro" id="IPR003717">
    <property type="entry name" value="RecO"/>
</dbReference>
<dbReference type="GO" id="GO:0006310">
    <property type="term" value="P:DNA recombination"/>
    <property type="evidence" value="ECO:0007669"/>
    <property type="project" value="UniProtKB-UniRule"/>
</dbReference>
<dbReference type="STRING" id="1129794.C427_0859"/>
<comment type="similarity">
    <text evidence="2 8">Belongs to the RecO family.</text>
</comment>
<dbReference type="InterPro" id="IPR012340">
    <property type="entry name" value="NA-bd_OB-fold"/>
</dbReference>
<organism evidence="10 11">
    <name type="scientific">Paraglaciecola psychrophila 170</name>
    <dbReference type="NCBI Taxonomy" id="1129794"/>
    <lineage>
        <taxon>Bacteria</taxon>
        <taxon>Pseudomonadati</taxon>
        <taxon>Pseudomonadota</taxon>
        <taxon>Gammaproteobacteria</taxon>
        <taxon>Alteromonadales</taxon>
        <taxon>Alteromonadaceae</taxon>
        <taxon>Paraglaciecola</taxon>
    </lineage>
</organism>
<keyword evidence="6 8" id="KW-0234">DNA repair</keyword>
<keyword evidence="11" id="KW-1185">Reference proteome</keyword>
<sequence length="245" mass="27715">MLPEQLTGFVLHRRSYRETSYLTDLFTLELGKVSAVARGVRGNKGDKKSLLQSFQPLLLSVTGKHELRNLHQLESAGSRLQLVGHQLFSAMYLNELLNRLLPKEVPHPELFLCYQQSLQWLANGGDIEPCLREFELSLLNDMGYGIDLTQEYESGETVEPNVDYCLVLESGIRRIDVNALGTNRFSGEALLQVSNNLWTPNSLQCAKRITRMALSPLLGRKPLKSRELFQQTWTAARPANIGKFK</sequence>
<dbReference type="InterPro" id="IPR022572">
    <property type="entry name" value="DNA_rep/recomb_RecO_N"/>
</dbReference>
<dbReference type="InterPro" id="IPR037278">
    <property type="entry name" value="ARFGAP/RecO"/>
</dbReference>